<dbReference type="InterPro" id="IPR002818">
    <property type="entry name" value="DJ-1/PfpI"/>
</dbReference>
<dbReference type="InterPro" id="IPR006286">
    <property type="entry name" value="C56_PfpI-like"/>
</dbReference>
<name>A0ABS2IK98_9GAMM</name>
<dbReference type="PANTHER" id="PTHR42733:SF12">
    <property type="entry name" value="PROTEINASE"/>
    <property type="match status" value="1"/>
</dbReference>
<dbReference type="SUPFAM" id="SSF52317">
    <property type="entry name" value="Class I glutamine amidotransferase-like"/>
    <property type="match status" value="1"/>
</dbReference>
<sequence>MSLSLHGKRVALLVTDGFEQVEMTAPRHALQQAGARTTLLSAELGQVQGWNHLQPGEQFAVDATFDQARIVDYDALVLPGGVVNADSIRRLPGALRLVQAADKAGKPIAVICHGAWLLVSAGLLKGRTLTSWPSLQDDIRNAGGHWQDQVVVRDGTLLSSRKPDDLPAFNQALLELLAA</sequence>
<dbReference type="Gene3D" id="3.40.50.880">
    <property type="match status" value="1"/>
</dbReference>
<dbReference type="NCBIfam" id="TIGR01382">
    <property type="entry name" value="PfpI"/>
    <property type="match status" value="1"/>
</dbReference>
<proteinExistence type="inferred from homology"/>
<comment type="similarity">
    <text evidence="1">Belongs to the peptidase C56 family.</text>
</comment>
<dbReference type="EMBL" id="JAFEUP010000005">
    <property type="protein sequence ID" value="MBM7062407.1"/>
    <property type="molecule type" value="Genomic_DNA"/>
</dbReference>
<dbReference type="Proteomes" id="UP000717995">
    <property type="component" value="Unassembled WGS sequence"/>
</dbReference>
<reference evidence="3 4" key="1">
    <citation type="submission" date="2021-02" db="EMBL/GenBank/DDBJ databases">
        <authorList>
            <person name="Lee D.-H."/>
        </authorList>
    </citation>
    <scope>NUCLEOTIDE SEQUENCE [LARGE SCALE GENOMIC DNA]</scope>
    <source>
        <strain evidence="3 4">UL073</strain>
    </source>
</reference>
<dbReference type="PROSITE" id="PS51276">
    <property type="entry name" value="PEPTIDASE_C56_PFPI"/>
    <property type="match status" value="1"/>
</dbReference>
<dbReference type="CDD" id="cd03134">
    <property type="entry name" value="GATase1_PfpI_like"/>
    <property type="match status" value="1"/>
</dbReference>
<protein>
    <submittedName>
        <fullName evidence="3">Type 1 glutamine amidotransferase</fullName>
    </submittedName>
</protein>
<keyword evidence="4" id="KW-1185">Reference proteome</keyword>
<organism evidence="3 4">
    <name type="scientific">Zestomonas insulae</name>
    <dbReference type="NCBI Taxonomy" id="2809017"/>
    <lineage>
        <taxon>Bacteria</taxon>
        <taxon>Pseudomonadati</taxon>
        <taxon>Pseudomonadota</taxon>
        <taxon>Gammaproteobacteria</taxon>
        <taxon>Pseudomonadales</taxon>
        <taxon>Pseudomonadaceae</taxon>
        <taxon>Zestomonas</taxon>
    </lineage>
</organism>
<evidence type="ECO:0000313" key="4">
    <source>
        <dbReference type="Proteomes" id="UP000717995"/>
    </source>
</evidence>
<evidence type="ECO:0000313" key="3">
    <source>
        <dbReference type="EMBL" id="MBM7062407.1"/>
    </source>
</evidence>
<comment type="caution">
    <text evidence="3">The sequence shown here is derived from an EMBL/GenBank/DDBJ whole genome shotgun (WGS) entry which is preliminary data.</text>
</comment>
<evidence type="ECO:0000256" key="1">
    <source>
        <dbReference type="ARBA" id="ARBA00008542"/>
    </source>
</evidence>
<dbReference type="RefSeq" id="WP_205349596.1">
    <property type="nucleotide sequence ID" value="NZ_JAFEUP010000005.1"/>
</dbReference>
<feature type="domain" description="DJ-1/PfpI" evidence="2">
    <location>
        <begin position="8"/>
        <end position="175"/>
    </location>
</feature>
<accession>A0ABS2IK98</accession>
<keyword evidence="3" id="KW-0315">Glutamine amidotransferase</keyword>
<dbReference type="InterPro" id="IPR029062">
    <property type="entry name" value="Class_I_gatase-like"/>
</dbReference>
<gene>
    <name evidence="3" type="ORF">JQX08_16970</name>
</gene>
<dbReference type="Pfam" id="PF01965">
    <property type="entry name" value="DJ-1_PfpI"/>
    <property type="match status" value="1"/>
</dbReference>
<dbReference type="PANTHER" id="PTHR42733">
    <property type="entry name" value="DJ-1 PROTEIN"/>
    <property type="match status" value="1"/>
</dbReference>
<evidence type="ECO:0000259" key="2">
    <source>
        <dbReference type="Pfam" id="PF01965"/>
    </source>
</evidence>